<protein>
    <recommendedName>
        <fullName evidence="11">ATP-dependent DNA helicase RecQ</fullName>
        <ecNumber evidence="10">5.6.2.4</ecNumber>
    </recommendedName>
    <alternativeName>
        <fullName evidence="12">DNA 3'-5' helicase RecQ</fullName>
    </alternativeName>
</protein>
<reference evidence="15 16" key="1">
    <citation type="submission" date="2018-06" db="EMBL/GenBank/DDBJ databases">
        <title>Pedobacter endophyticus sp. nov., an endophytic bacterium isolated from a leaf of Triticum aestivum.</title>
        <authorList>
            <person name="Zhang L."/>
        </authorList>
    </citation>
    <scope>NUCLEOTIDE SEQUENCE [LARGE SCALE GENOMIC DNA]</scope>
    <source>
        <strain evidence="15 16">CM134L-2</strain>
    </source>
</reference>
<dbReference type="InterPro" id="IPR001650">
    <property type="entry name" value="Helicase_C-like"/>
</dbReference>
<dbReference type="PROSITE" id="PS51194">
    <property type="entry name" value="HELICASE_CTER"/>
    <property type="match status" value="1"/>
</dbReference>
<dbReference type="GO" id="GO:0046872">
    <property type="term" value="F:metal ion binding"/>
    <property type="evidence" value="ECO:0007669"/>
    <property type="project" value="UniProtKB-KW"/>
</dbReference>
<dbReference type="CDD" id="cd17920">
    <property type="entry name" value="DEXHc_RecQ"/>
    <property type="match status" value="1"/>
</dbReference>
<evidence type="ECO:0000259" key="13">
    <source>
        <dbReference type="PROSITE" id="PS51192"/>
    </source>
</evidence>
<dbReference type="Pfam" id="PF00271">
    <property type="entry name" value="Helicase_C"/>
    <property type="match status" value="1"/>
</dbReference>
<dbReference type="PANTHER" id="PTHR13710:SF105">
    <property type="entry name" value="ATP-DEPENDENT DNA HELICASE Q1"/>
    <property type="match status" value="1"/>
</dbReference>
<sequence length="630" mass="71912">MTATEILKKYWGFDVFRPLQEEIIQSVIKKQDTLALLPTGGGKSICFQVPAMMKEGICIVVSPLVALMKDQVENLKAKGIEAIAIYAGMGKREIDILLDNCIYGNIKFLYLSPERLLSELVRVRISYMNVNLIAIDEAHCISQWGYDFRPPYLKIKELREILPNTPVLALTATATPEVRTDIIEKLEMKEAQVFVKSFSRKNLSYVVFNLDDKHKKLIEICKNVKGCGLIYVRNRRETAEVANFLQRNNISADFYHAGLEKDSRFQKQEDWKQDKIRVMVATNAFGMGIDKPNVRFVIHLDLPESLEAYYQEAGRGGRDEKRAFAVLLTNKADQMILEAKYADSFPSVDEIKKVYHYLGNYYQLAYGAGQGLNFDFDLAAFCKRFGIGVIKTMAALKFLERDGYLVLSENIFIPSRLMFTVGHEDIYRFQIENAAFDPIVKTIQRSYGGAFDGYVKISESDLSNRLRISYNDVIAYLKKLQEYEVISYLPQTDQPQLQWVTPRLDMLHLDVDAKFIQLRKQIQSTQIEAVLAYASNTICRSVQLLTYFGEGGAEKCGVCDVCLAEKKQEDLAAYNDTIDFEICTLLQSQHLDLDELVKSIQTGTDNDKIERIRELLDAGKIKTDGKKYYL</sequence>
<dbReference type="GO" id="GO:0043590">
    <property type="term" value="C:bacterial nucleoid"/>
    <property type="evidence" value="ECO:0007669"/>
    <property type="project" value="TreeGrafter"/>
</dbReference>
<evidence type="ECO:0000256" key="12">
    <source>
        <dbReference type="ARBA" id="ARBA00044550"/>
    </source>
</evidence>
<dbReference type="InterPro" id="IPR014001">
    <property type="entry name" value="Helicase_ATP-bd"/>
</dbReference>
<dbReference type="GO" id="GO:0006281">
    <property type="term" value="P:DNA repair"/>
    <property type="evidence" value="ECO:0007669"/>
    <property type="project" value="TreeGrafter"/>
</dbReference>
<keyword evidence="6" id="KW-0067">ATP-binding</keyword>
<accession>A0A3S3Q0W9</accession>
<dbReference type="GO" id="GO:0016787">
    <property type="term" value="F:hydrolase activity"/>
    <property type="evidence" value="ECO:0007669"/>
    <property type="project" value="UniProtKB-KW"/>
</dbReference>
<dbReference type="SMART" id="SM00487">
    <property type="entry name" value="DEXDc"/>
    <property type="match status" value="1"/>
</dbReference>
<evidence type="ECO:0000256" key="11">
    <source>
        <dbReference type="ARBA" id="ARBA00044535"/>
    </source>
</evidence>
<dbReference type="EC" id="5.6.2.4" evidence="10"/>
<dbReference type="GO" id="GO:0009378">
    <property type="term" value="F:four-way junction helicase activity"/>
    <property type="evidence" value="ECO:0007669"/>
    <property type="project" value="TreeGrafter"/>
</dbReference>
<dbReference type="GO" id="GO:0005737">
    <property type="term" value="C:cytoplasm"/>
    <property type="evidence" value="ECO:0007669"/>
    <property type="project" value="TreeGrafter"/>
</dbReference>
<keyword evidence="7" id="KW-0238">DNA-binding</keyword>
<keyword evidence="3" id="KW-0547">Nucleotide-binding</keyword>
<evidence type="ECO:0000256" key="4">
    <source>
        <dbReference type="ARBA" id="ARBA00022801"/>
    </source>
</evidence>
<keyword evidence="4 15" id="KW-0378">Hydrolase</keyword>
<dbReference type="InterPro" id="IPR036388">
    <property type="entry name" value="WH-like_DNA-bd_sf"/>
</dbReference>
<feature type="domain" description="Helicase C-terminal" evidence="14">
    <location>
        <begin position="216"/>
        <end position="359"/>
    </location>
</feature>
<keyword evidence="2" id="KW-0479">Metal-binding</keyword>
<keyword evidence="16" id="KW-1185">Reference proteome</keyword>
<comment type="caution">
    <text evidence="15">The sequence shown here is derived from an EMBL/GenBank/DDBJ whole genome shotgun (WGS) entry which is preliminary data.</text>
</comment>
<keyword evidence="8" id="KW-0413">Isomerase</keyword>
<dbReference type="PANTHER" id="PTHR13710">
    <property type="entry name" value="DNA HELICASE RECQ FAMILY MEMBER"/>
    <property type="match status" value="1"/>
</dbReference>
<dbReference type="Gene3D" id="1.10.10.10">
    <property type="entry name" value="Winged helix-like DNA-binding domain superfamily/Winged helix DNA-binding domain"/>
    <property type="match status" value="1"/>
</dbReference>
<comment type="similarity">
    <text evidence="1">Belongs to the helicase family. RecQ subfamily.</text>
</comment>
<dbReference type="Pfam" id="PF00270">
    <property type="entry name" value="DEAD"/>
    <property type="match status" value="1"/>
</dbReference>
<dbReference type="InterPro" id="IPR032284">
    <property type="entry name" value="RecQ_Zn-bd"/>
</dbReference>
<dbReference type="FunFam" id="3.40.50.300:FF:001389">
    <property type="entry name" value="ATP-dependent DNA helicase RecQ"/>
    <property type="match status" value="1"/>
</dbReference>
<evidence type="ECO:0000256" key="1">
    <source>
        <dbReference type="ARBA" id="ARBA00005446"/>
    </source>
</evidence>
<dbReference type="InterPro" id="IPR011545">
    <property type="entry name" value="DEAD/DEAH_box_helicase_dom"/>
</dbReference>
<evidence type="ECO:0000259" key="14">
    <source>
        <dbReference type="PROSITE" id="PS51194"/>
    </source>
</evidence>
<proteinExistence type="inferred from homology"/>
<comment type="catalytic activity">
    <reaction evidence="9">
        <text>Couples ATP hydrolysis with the unwinding of duplex DNA by translocating in the 3'-5' direction.</text>
        <dbReference type="EC" id="5.6.2.4"/>
    </reaction>
</comment>
<dbReference type="OrthoDB" id="9763310at2"/>
<dbReference type="GO" id="GO:0005524">
    <property type="term" value="F:ATP binding"/>
    <property type="evidence" value="ECO:0007669"/>
    <property type="project" value="UniProtKB-KW"/>
</dbReference>
<dbReference type="GO" id="GO:0006310">
    <property type="term" value="P:DNA recombination"/>
    <property type="evidence" value="ECO:0007669"/>
    <property type="project" value="InterPro"/>
</dbReference>
<dbReference type="Proteomes" id="UP000284120">
    <property type="component" value="Unassembled WGS sequence"/>
</dbReference>
<evidence type="ECO:0000256" key="6">
    <source>
        <dbReference type="ARBA" id="ARBA00022840"/>
    </source>
</evidence>
<evidence type="ECO:0000256" key="9">
    <source>
        <dbReference type="ARBA" id="ARBA00034617"/>
    </source>
</evidence>
<dbReference type="InterPro" id="IPR004589">
    <property type="entry name" value="DNA_helicase_ATP-dep_RecQ"/>
</dbReference>
<dbReference type="AlphaFoldDB" id="A0A3S3Q0W9"/>
<dbReference type="EMBL" id="SAYW01000001">
    <property type="protein sequence ID" value="RWU10366.1"/>
    <property type="molecule type" value="Genomic_DNA"/>
</dbReference>
<dbReference type="GO" id="GO:0003677">
    <property type="term" value="F:DNA binding"/>
    <property type="evidence" value="ECO:0007669"/>
    <property type="project" value="UniProtKB-KW"/>
</dbReference>
<evidence type="ECO:0000256" key="3">
    <source>
        <dbReference type="ARBA" id="ARBA00022741"/>
    </source>
</evidence>
<dbReference type="Pfam" id="PF16124">
    <property type="entry name" value="RecQ_Zn_bind"/>
    <property type="match status" value="1"/>
</dbReference>
<dbReference type="InterPro" id="IPR027417">
    <property type="entry name" value="P-loop_NTPase"/>
</dbReference>
<gene>
    <name evidence="15" type="ORF">DPV69_03230</name>
</gene>
<dbReference type="SMART" id="SM00490">
    <property type="entry name" value="HELICc"/>
    <property type="match status" value="1"/>
</dbReference>
<evidence type="ECO:0000256" key="5">
    <source>
        <dbReference type="ARBA" id="ARBA00022806"/>
    </source>
</evidence>
<dbReference type="SUPFAM" id="SSF52540">
    <property type="entry name" value="P-loop containing nucleoside triphosphate hydrolases"/>
    <property type="match status" value="1"/>
</dbReference>
<evidence type="ECO:0000256" key="8">
    <source>
        <dbReference type="ARBA" id="ARBA00023235"/>
    </source>
</evidence>
<feature type="domain" description="Helicase ATP-binding" evidence="13">
    <location>
        <begin position="24"/>
        <end position="192"/>
    </location>
</feature>
<dbReference type="RefSeq" id="WP_113645861.1">
    <property type="nucleotide sequence ID" value="NZ_QMHN01000001.1"/>
</dbReference>
<dbReference type="NCBIfam" id="TIGR00614">
    <property type="entry name" value="recQ_fam"/>
    <property type="match status" value="1"/>
</dbReference>
<dbReference type="GO" id="GO:0043138">
    <property type="term" value="F:3'-5' DNA helicase activity"/>
    <property type="evidence" value="ECO:0007669"/>
    <property type="project" value="UniProtKB-EC"/>
</dbReference>
<evidence type="ECO:0000313" key="16">
    <source>
        <dbReference type="Proteomes" id="UP000284120"/>
    </source>
</evidence>
<evidence type="ECO:0000256" key="7">
    <source>
        <dbReference type="ARBA" id="ARBA00023125"/>
    </source>
</evidence>
<evidence type="ECO:0000313" key="15">
    <source>
        <dbReference type="EMBL" id="RWU10366.1"/>
    </source>
</evidence>
<dbReference type="GO" id="GO:0030894">
    <property type="term" value="C:replisome"/>
    <property type="evidence" value="ECO:0007669"/>
    <property type="project" value="TreeGrafter"/>
</dbReference>
<evidence type="ECO:0000256" key="2">
    <source>
        <dbReference type="ARBA" id="ARBA00022723"/>
    </source>
</evidence>
<dbReference type="PROSITE" id="PS51192">
    <property type="entry name" value="HELICASE_ATP_BIND_1"/>
    <property type="match status" value="1"/>
</dbReference>
<evidence type="ECO:0000256" key="10">
    <source>
        <dbReference type="ARBA" id="ARBA00034808"/>
    </source>
</evidence>
<dbReference type="Gene3D" id="3.40.50.300">
    <property type="entry name" value="P-loop containing nucleotide triphosphate hydrolases"/>
    <property type="match status" value="2"/>
</dbReference>
<organism evidence="15 16">
    <name type="scientific">Pedobacter chitinilyticus</name>
    <dbReference type="NCBI Taxonomy" id="2233776"/>
    <lineage>
        <taxon>Bacteria</taxon>
        <taxon>Pseudomonadati</taxon>
        <taxon>Bacteroidota</taxon>
        <taxon>Sphingobacteriia</taxon>
        <taxon>Sphingobacteriales</taxon>
        <taxon>Sphingobacteriaceae</taxon>
        <taxon>Pedobacter</taxon>
    </lineage>
</organism>
<keyword evidence="5 15" id="KW-0347">Helicase</keyword>
<name>A0A3S3Q0W9_9SPHI</name>